<dbReference type="SMART" id="SM00066">
    <property type="entry name" value="GAL4"/>
    <property type="match status" value="1"/>
</dbReference>
<dbReference type="InterPro" id="IPR001138">
    <property type="entry name" value="Zn2Cys6_DnaBD"/>
</dbReference>
<dbReference type="CDD" id="cd00067">
    <property type="entry name" value="GAL4"/>
    <property type="match status" value="1"/>
</dbReference>
<dbReference type="AlphaFoldDB" id="A0A8H2VJM9"/>
<comment type="caution">
    <text evidence="2">The sequence shown here is derived from an EMBL/GenBank/DDBJ whole genome shotgun (WGS) entry which is preliminary data.</text>
</comment>
<dbReference type="Pfam" id="PF00172">
    <property type="entry name" value="Zn_clus"/>
    <property type="match status" value="1"/>
</dbReference>
<keyword evidence="3" id="KW-1185">Reference proteome</keyword>
<dbReference type="GeneID" id="64859736"/>
<organism evidence="2 3">
    <name type="scientific">Maudiozyma barnettii</name>
    <dbReference type="NCBI Taxonomy" id="61262"/>
    <lineage>
        <taxon>Eukaryota</taxon>
        <taxon>Fungi</taxon>
        <taxon>Dikarya</taxon>
        <taxon>Ascomycota</taxon>
        <taxon>Saccharomycotina</taxon>
        <taxon>Saccharomycetes</taxon>
        <taxon>Saccharomycetales</taxon>
        <taxon>Saccharomycetaceae</taxon>
        <taxon>Maudiozyma</taxon>
    </lineage>
</organism>
<dbReference type="GO" id="GO:0008270">
    <property type="term" value="F:zinc ion binding"/>
    <property type="evidence" value="ECO:0007669"/>
    <property type="project" value="InterPro"/>
</dbReference>
<evidence type="ECO:0000313" key="3">
    <source>
        <dbReference type="Proteomes" id="UP000644660"/>
    </source>
</evidence>
<dbReference type="PROSITE" id="PS50048">
    <property type="entry name" value="ZN2_CY6_FUNGAL_2"/>
    <property type="match status" value="1"/>
</dbReference>
<sequence length="674" mass="77639">MVKSTPRTTKVTRRRRQFKSCLFCRKRKLKCDHVKPICKQCSKRGINKCIYSEDFNYDITAEELFEKFPNVQLVEEVTKLQTQIETNNPNFPRDPTKLQFIGQPYFSKNDKQLYGYSSVRCMTNFQSDFIQKMYMNTLEQINQEFQKQRKPYPVTIETSDLPQLLDDELVNVCKELPGYDIMKLCLVHFFNSSLFDLLGVIDEKKTLDTFSAYFIPNEKDEDDVSKATQIVIPSNGNIFQVAIIILIVAISPYTQSISPSLNRFLVIVANLSANYTGYVEFCQFLVLRCMCRSYDDKLDFSNDLVKKNLICKLCQGCLDLGLANVDVFYSELTYTTSELISMKKTFYWTLFLDVYTALQFGTQVYIQDGSIDGRTIFDADIAVCGTGVNKRRNGLLKEFLMIMRTMLNQFNQIKGMPHCNIVNHIGSIQKFIQTKLLPMKFYADFDSPVMMDPLDLIILGILIESLIVLNHSRKKYYHEINSEVDRDIIHYCNLLSNISFRSIIGGHAVDQFAYPGLFADLKGETPHLHLFLGITEEFLTRSIFHFYSLIFEGISNDNSITSNEGHLNLIGSHASVMKLQNLFNKVMEGNERKLLSRLKRADSFIYCFLLQTISFKFWVCVANGTYELHEGLGDACSNEETMANVISERHSKLLDNLSAWNKEDIVSKLISRFN</sequence>
<dbReference type="PANTHER" id="PTHR31405">
    <property type="entry name" value="TRANSCRIPTION FACTOR PDR8-RELATED"/>
    <property type="match status" value="1"/>
</dbReference>
<dbReference type="Proteomes" id="UP000644660">
    <property type="component" value="Unassembled WGS sequence"/>
</dbReference>
<feature type="domain" description="Zn(2)-C6 fungal-type" evidence="1">
    <location>
        <begin position="20"/>
        <end position="51"/>
    </location>
</feature>
<dbReference type="InterPro" id="IPR036864">
    <property type="entry name" value="Zn2-C6_fun-type_DNA-bd_sf"/>
</dbReference>
<dbReference type="InterPro" id="IPR052693">
    <property type="entry name" value="Yeast_MDR_Regulatory"/>
</dbReference>
<reference evidence="2 3" key="1">
    <citation type="submission" date="2020-05" db="EMBL/GenBank/DDBJ databases">
        <authorList>
            <person name="Casaregola S."/>
            <person name="Devillers H."/>
            <person name="Grondin C."/>
        </authorList>
    </citation>
    <scope>NUCLEOTIDE SEQUENCE [LARGE SCALE GENOMIC DNA]</scope>
    <source>
        <strain evidence="2 3">CLIB 1767</strain>
    </source>
</reference>
<dbReference type="GO" id="GO:0000981">
    <property type="term" value="F:DNA-binding transcription factor activity, RNA polymerase II-specific"/>
    <property type="evidence" value="ECO:0007669"/>
    <property type="project" value="InterPro"/>
</dbReference>
<dbReference type="OrthoDB" id="10261408at2759"/>
<evidence type="ECO:0000313" key="2">
    <source>
        <dbReference type="EMBL" id="CAB4256647.1"/>
    </source>
</evidence>
<protein>
    <submittedName>
        <fullName evidence="2">Similar to Saccharomyces cerevisiae YOR172W YRM1 Zn2-Cys6 zinc- finger transcription factor that activates genes involved in multidrug resistance</fullName>
    </submittedName>
</protein>
<dbReference type="PANTHER" id="PTHR31405:SF8">
    <property type="entry name" value="TRANSCRIPTION FACTOR PDR8-RELATED"/>
    <property type="match status" value="1"/>
</dbReference>
<dbReference type="EMBL" id="CAEFZW010000011">
    <property type="protein sequence ID" value="CAB4256647.1"/>
    <property type="molecule type" value="Genomic_DNA"/>
</dbReference>
<dbReference type="RefSeq" id="XP_041408491.1">
    <property type="nucleotide sequence ID" value="XM_041552557.1"/>
</dbReference>
<proteinExistence type="predicted"/>
<dbReference type="Gene3D" id="4.10.240.10">
    <property type="entry name" value="Zn(2)-C6 fungal-type DNA-binding domain"/>
    <property type="match status" value="1"/>
</dbReference>
<accession>A0A8H2VJM9</accession>
<evidence type="ECO:0000259" key="1">
    <source>
        <dbReference type="PROSITE" id="PS50048"/>
    </source>
</evidence>
<dbReference type="SUPFAM" id="SSF57701">
    <property type="entry name" value="Zn2/Cys6 DNA-binding domain"/>
    <property type="match status" value="1"/>
</dbReference>
<dbReference type="PROSITE" id="PS00463">
    <property type="entry name" value="ZN2_CY6_FUNGAL_1"/>
    <property type="match status" value="1"/>
</dbReference>
<name>A0A8H2VJM9_9SACH</name>
<gene>
    <name evidence="2" type="ORF">KABA2_11S00110</name>
</gene>